<dbReference type="RefSeq" id="WP_123589386.1">
    <property type="nucleotide sequence ID" value="NZ_AYKF01000001.1"/>
</dbReference>
<evidence type="ECO:0000313" key="3">
    <source>
        <dbReference type="Proteomes" id="UP000285123"/>
    </source>
</evidence>
<dbReference type="SUPFAM" id="SSF89550">
    <property type="entry name" value="PHP domain-like"/>
    <property type="match status" value="1"/>
</dbReference>
<sequence length="282" mass="30093">MIDLHAHSTRSDGRLTPGALVARAAEAGVTTFALTDHDTIDGLDEARTAANTHDITFIDGVEVSVTWQRRTLHVVGLAFDRGNAALTEGLATLQQVRRDRAKRIAAKIEKLGVADAWSRAQALAAAGQITRPHFARLLIEDGVCRNNNQAFKKHLRPGRDAHVTVEWASLDDAVAWIQGAGGIAVLAHPFGYGFSAAWRRRALAAFAQAGGDALEICTGTTDRQQEITAARDAAQHGLAGSAGSDFHAPEQFWLGLGRLRALPGGLPAVWHDPRFPGADAAN</sequence>
<dbReference type="InterPro" id="IPR004013">
    <property type="entry name" value="PHP_dom"/>
</dbReference>
<feature type="domain" description="Polymerase/histidinol phosphatase N-terminal" evidence="1">
    <location>
        <begin position="2"/>
        <end position="67"/>
    </location>
</feature>
<dbReference type="PANTHER" id="PTHR42924:SF3">
    <property type="entry name" value="POLYMERASE_HISTIDINOL PHOSPHATASE N-TERMINAL DOMAIN-CONTAINING PROTEIN"/>
    <property type="match status" value="1"/>
</dbReference>
<evidence type="ECO:0000259" key="1">
    <source>
        <dbReference type="SMART" id="SM00481"/>
    </source>
</evidence>
<dbReference type="Pfam" id="PF02811">
    <property type="entry name" value="PHP"/>
    <property type="match status" value="1"/>
</dbReference>
<accession>A0A423QBC7</accession>
<gene>
    <name evidence="2" type="ORF">SAHL_00115</name>
</gene>
<dbReference type="Gene3D" id="3.20.20.140">
    <property type="entry name" value="Metal-dependent hydrolases"/>
    <property type="match status" value="1"/>
</dbReference>
<dbReference type="CDD" id="cd07438">
    <property type="entry name" value="PHP_HisPPase_AMP"/>
    <property type="match status" value="1"/>
</dbReference>
<dbReference type="EMBL" id="AYKF01000001">
    <property type="protein sequence ID" value="ROO37602.1"/>
    <property type="molecule type" value="Genomic_DNA"/>
</dbReference>
<name>A0A423QBC7_9GAMM</name>
<evidence type="ECO:0000313" key="2">
    <source>
        <dbReference type="EMBL" id="ROO37602.1"/>
    </source>
</evidence>
<dbReference type="PANTHER" id="PTHR42924">
    <property type="entry name" value="EXONUCLEASE"/>
    <property type="match status" value="1"/>
</dbReference>
<organism evidence="2 3">
    <name type="scientific">Salinisphaera orenii YIM 95161</name>
    <dbReference type="NCBI Taxonomy" id="1051139"/>
    <lineage>
        <taxon>Bacteria</taxon>
        <taxon>Pseudomonadati</taxon>
        <taxon>Pseudomonadota</taxon>
        <taxon>Gammaproteobacteria</taxon>
        <taxon>Salinisphaerales</taxon>
        <taxon>Salinisphaeraceae</taxon>
        <taxon>Salinisphaera</taxon>
    </lineage>
</organism>
<dbReference type="GO" id="GO:0035312">
    <property type="term" value="F:5'-3' DNA exonuclease activity"/>
    <property type="evidence" value="ECO:0007669"/>
    <property type="project" value="TreeGrafter"/>
</dbReference>
<dbReference type="Proteomes" id="UP000285123">
    <property type="component" value="Unassembled WGS sequence"/>
</dbReference>
<dbReference type="Gene3D" id="1.10.150.650">
    <property type="match status" value="1"/>
</dbReference>
<comment type="caution">
    <text evidence="2">The sequence shown here is derived from an EMBL/GenBank/DDBJ whole genome shotgun (WGS) entry which is preliminary data.</text>
</comment>
<dbReference type="InterPro" id="IPR052018">
    <property type="entry name" value="PHP_domain"/>
</dbReference>
<dbReference type="InterPro" id="IPR016195">
    <property type="entry name" value="Pol/histidinol_Pase-like"/>
</dbReference>
<reference evidence="2 3" key="1">
    <citation type="submission" date="2013-10" db="EMBL/GenBank/DDBJ databases">
        <title>Salinisphaera halophila YIM 95161 Genome Sequencing.</title>
        <authorList>
            <person name="Lai Q."/>
            <person name="Li C."/>
            <person name="Shao Z."/>
        </authorList>
    </citation>
    <scope>NUCLEOTIDE SEQUENCE [LARGE SCALE GENOMIC DNA]</scope>
    <source>
        <strain evidence="2 3">YIM 95161</strain>
    </source>
</reference>
<dbReference type="SMART" id="SM00481">
    <property type="entry name" value="POLIIIAc"/>
    <property type="match status" value="1"/>
</dbReference>
<dbReference type="OrthoDB" id="9804333at2"/>
<dbReference type="AlphaFoldDB" id="A0A423QBC7"/>
<dbReference type="InterPro" id="IPR003141">
    <property type="entry name" value="Pol/His_phosphatase_N"/>
</dbReference>
<protein>
    <submittedName>
        <fullName evidence="2">Phosphoesterase</fullName>
    </submittedName>
</protein>
<proteinExistence type="predicted"/>
<dbReference type="GO" id="GO:0004534">
    <property type="term" value="F:5'-3' RNA exonuclease activity"/>
    <property type="evidence" value="ECO:0007669"/>
    <property type="project" value="TreeGrafter"/>
</dbReference>